<gene>
    <name evidence="5" type="ORF">V6N12_061401</name>
</gene>
<dbReference type="EMBL" id="JBBPBM010000021">
    <property type="protein sequence ID" value="KAK8548489.1"/>
    <property type="molecule type" value="Genomic_DNA"/>
</dbReference>
<feature type="signal peptide" evidence="3">
    <location>
        <begin position="1"/>
        <end position="21"/>
    </location>
</feature>
<evidence type="ECO:0000313" key="5">
    <source>
        <dbReference type="EMBL" id="KAK8548489.1"/>
    </source>
</evidence>
<keyword evidence="1" id="KW-0433">Leucine-rich repeat</keyword>
<keyword evidence="2" id="KW-0677">Repeat</keyword>
<dbReference type="InterPro" id="IPR013210">
    <property type="entry name" value="LRR_N_plant-typ"/>
</dbReference>
<evidence type="ECO:0000313" key="6">
    <source>
        <dbReference type="Proteomes" id="UP001472677"/>
    </source>
</evidence>
<evidence type="ECO:0000259" key="4">
    <source>
        <dbReference type="Pfam" id="PF08263"/>
    </source>
</evidence>
<name>A0ABR2DWZ1_9ROSI</name>
<accession>A0ABR2DWZ1</accession>
<proteinExistence type="predicted"/>
<organism evidence="5 6">
    <name type="scientific">Hibiscus sabdariffa</name>
    <name type="common">roselle</name>
    <dbReference type="NCBI Taxonomy" id="183260"/>
    <lineage>
        <taxon>Eukaryota</taxon>
        <taxon>Viridiplantae</taxon>
        <taxon>Streptophyta</taxon>
        <taxon>Embryophyta</taxon>
        <taxon>Tracheophyta</taxon>
        <taxon>Spermatophyta</taxon>
        <taxon>Magnoliopsida</taxon>
        <taxon>eudicotyledons</taxon>
        <taxon>Gunneridae</taxon>
        <taxon>Pentapetalae</taxon>
        <taxon>rosids</taxon>
        <taxon>malvids</taxon>
        <taxon>Malvales</taxon>
        <taxon>Malvaceae</taxon>
        <taxon>Malvoideae</taxon>
        <taxon>Hibiscus</taxon>
    </lineage>
</organism>
<evidence type="ECO:0000256" key="1">
    <source>
        <dbReference type="ARBA" id="ARBA00022614"/>
    </source>
</evidence>
<dbReference type="InterPro" id="IPR032675">
    <property type="entry name" value="LRR_dom_sf"/>
</dbReference>
<evidence type="ECO:0000256" key="2">
    <source>
        <dbReference type="ARBA" id="ARBA00022737"/>
    </source>
</evidence>
<keyword evidence="3" id="KW-0732">Signal</keyword>
<dbReference type="Pfam" id="PF08263">
    <property type="entry name" value="LRRNT_2"/>
    <property type="match status" value="1"/>
</dbReference>
<dbReference type="Gene3D" id="3.80.10.10">
    <property type="entry name" value="Ribonuclease Inhibitor"/>
    <property type="match status" value="1"/>
</dbReference>
<keyword evidence="6" id="KW-1185">Reference proteome</keyword>
<protein>
    <recommendedName>
        <fullName evidence="4">Leucine-rich repeat-containing N-terminal plant-type domain-containing protein</fullName>
    </recommendedName>
</protein>
<evidence type="ECO:0000256" key="3">
    <source>
        <dbReference type="SAM" id="SignalP"/>
    </source>
</evidence>
<feature type="chain" id="PRO_5045398176" description="Leucine-rich repeat-containing N-terminal plant-type domain-containing protein" evidence="3">
    <location>
        <begin position="22"/>
        <end position="106"/>
    </location>
</feature>
<comment type="caution">
    <text evidence="5">The sequence shown here is derived from an EMBL/GenBank/DDBJ whole genome shotgun (WGS) entry which is preliminary data.</text>
</comment>
<dbReference type="Proteomes" id="UP001472677">
    <property type="component" value="Unassembled WGS sequence"/>
</dbReference>
<reference evidence="5 6" key="1">
    <citation type="journal article" date="2024" name="G3 (Bethesda)">
        <title>Genome assembly of Hibiscus sabdariffa L. provides insights into metabolisms of medicinal natural products.</title>
        <authorList>
            <person name="Kim T."/>
        </authorList>
    </citation>
    <scope>NUCLEOTIDE SEQUENCE [LARGE SCALE GENOMIC DNA]</scope>
    <source>
        <strain evidence="5">TK-2024</strain>
        <tissue evidence="5">Old leaves</tissue>
    </source>
</reference>
<feature type="domain" description="Leucine-rich repeat-containing N-terminal plant-type" evidence="4">
    <location>
        <begin position="26"/>
        <end position="65"/>
    </location>
</feature>
<sequence>MELKWVWFLRIAAMTVLLVLADACLEHERIALLQLKPFFNYYNDLVDWDEVKDSDCCEWVGIECNTTTRLLKSQHRKVQSWHRKLTKKFGAAIVENGKWVNYNFGP</sequence>